<dbReference type="CDD" id="cd03801">
    <property type="entry name" value="GT4_PimA-like"/>
    <property type="match status" value="1"/>
</dbReference>
<dbReference type="Pfam" id="PF13692">
    <property type="entry name" value="Glyco_trans_1_4"/>
    <property type="match status" value="1"/>
</dbReference>
<dbReference type="AlphaFoldDB" id="K9VUQ6"/>
<evidence type="ECO:0000313" key="1">
    <source>
        <dbReference type="EMBL" id="AFZ11681.1"/>
    </source>
</evidence>
<sequence>MMKFGSLGVFYILTRKPNDQTIPGVDPQHHYNWVEPQLSLWEKLELRFWWLRPRKFSRTIGRYTKAAAQELERVLAEFQPDLVLADIRAYEYAPIIKRYGCRFILEEHNVEVIVREGHYSAYYALENRKLTIKEKIERSLDLSRTKQAESDLLDQATQVWTFSDVDDKLLQDLYGQVSHARVIPNGINVTHYDAVRLGKCSLPEGLSKKQWYLLYSGQFTYPPNVQAVEILIDQIYPRLRQIYPDCRLLVVGHSPTQRMKDAAKRDSGIIVTGEVPDVRPYLAAASVMVVPLRHGSGTRLKILEAFASGCPVVSTAKGAEGLKVKDGEHLLIREEIEAIIEGVCQLWSDPSLGQKLANSAYELVKAEYSWSAIGQKVESAIQELF</sequence>
<dbReference type="Gene3D" id="3.40.50.2000">
    <property type="entry name" value="Glycogen Phosphorylase B"/>
    <property type="match status" value="2"/>
</dbReference>
<dbReference type="Proteomes" id="UP000010472">
    <property type="component" value="Chromosome"/>
</dbReference>
<dbReference type="SUPFAM" id="SSF53756">
    <property type="entry name" value="UDP-Glycosyltransferase/glycogen phosphorylase"/>
    <property type="match status" value="1"/>
</dbReference>
<dbReference type="PATRIC" id="fig|1173022.3.peg.829"/>
<dbReference type="GO" id="GO:0016757">
    <property type="term" value="F:glycosyltransferase activity"/>
    <property type="evidence" value="ECO:0007669"/>
    <property type="project" value="TreeGrafter"/>
</dbReference>
<protein>
    <submittedName>
        <fullName evidence="1">Glycosyl transferase group 1</fullName>
    </submittedName>
</protein>
<dbReference type="EMBL" id="CP003620">
    <property type="protein sequence ID" value="AFZ11681.1"/>
    <property type="molecule type" value="Genomic_DNA"/>
</dbReference>
<dbReference type="eggNOG" id="COG0438">
    <property type="taxonomic scope" value="Bacteria"/>
</dbReference>
<dbReference type="PANTHER" id="PTHR12526">
    <property type="entry name" value="GLYCOSYLTRANSFERASE"/>
    <property type="match status" value="1"/>
</dbReference>
<accession>K9VUQ6</accession>
<name>K9VUQ6_9CYAN</name>
<dbReference type="HOGENOM" id="CLU_028014_0_1_3"/>
<keyword evidence="1" id="KW-0808">Transferase</keyword>
<dbReference type="PANTHER" id="PTHR12526:SF600">
    <property type="entry name" value="GLYCOSYL TRANSFERASE GROUP 1"/>
    <property type="match status" value="1"/>
</dbReference>
<dbReference type="STRING" id="1173022.Cri9333_0761"/>
<keyword evidence="2" id="KW-1185">Reference proteome</keyword>
<dbReference type="KEGG" id="cep:Cri9333_0761"/>
<proteinExistence type="predicted"/>
<evidence type="ECO:0000313" key="2">
    <source>
        <dbReference type="Proteomes" id="UP000010472"/>
    </source>
</evidence>
<dbReference type="RefSeq" id="WP_015201803.1">
    <property type="nucleotide sequence ID" value="NC_019753.1"/>
</dbReference>
<organism evidence="1 2">
    <name type="scientific">Crinalium epipsammum PCC 9333</name>
    <dbReference type="NCBI Taxonomy" id="1173022"/>
    <lineage>
        <taxon>Bacteria</taxon>
        <taxon>Bacillati</taxon>
        <taxon>Cyanobacteriota</taxon>
        <taxon>Cyanophyceae</taxon>
        <taxon>Gomontiellales</taxon>
        <taxon>Gomontiellaceae</taxon>
        <taxon>Crinalium</taxon>
    </lineage>
</organism>
<reference evidence="1 2" key="1">
    <citation type="submission" date="2012-06" db="EMBL/GenBank/DDBJ databases">
        <title>Finished chromosome of genome of Crinalium epipsammum PCC 9333.</title>
        <authorList>
            <consortium name="US DOE Joint Genome Institute"/>
            <person name="Gugger M."/>
            <person name="Coursin T."/>
            <person name="Rippka R."/>
            <person name="Tandeau De Marsac N."/>
            <person name="Huntemann M."/>
            <person name="Wei C.-L."/>
            <person name="Han J."/>
            <person name="Detter J.C."/>
            <person name="Han C."/>
            <person name="Tapia R."/>
            <person name="Davenport K."/>
            <person name="Daligault H."/>
            <person name="Erkkila T."/>
            <person name="Gu W."/>
            <person name="Munk A.C.C."/>
            <person name="Teshima H."/>
            <person name="Xu Y."/>
            <person name="Chain P."/>
            <person name="Chen A."/>
            <person name="Krypides N."/>
            <person name="Mavromatis K."/>
            <person name="Markowitz V."/>
            <person name="Szeto E."/>
            <person name="Ivanova N."/>
            <person name="Mikhailova N."/>
            <person name="Ovchinnikova G."/>
            <person name="Pagani I."/>
            <person name="Pati A."/>
            <person name="Goodwin L."/>
            <person name="Peters L."/>
            <person name="Pitluck S."/>
            <person name="Woyke T."/>
            <person name="Kerfeld C."/>
        </authorList>
    </citation>
    <scope>NUCLEOTIDE SEQUENCE [LARGE SCALE GENOMIC DNA]</scope>
    <source>
        <strain evidence="1 2">PCC 9333</strain>
    </source>
</reference>
<gene>
    <name evidence="1" type="ORF">Cri9333_0761</name>
</gene>